<reference evidence="2" key="1">
    <citation type="submission" date="2020-07" db="EMBL/GenBank/DDBJ databases">
        <title>Huge and variable diversity of episymbiotic CPR bacteria and DPANN archaea in groundwater ecosystems.</title>
        <authorList>
            <person name="He C.Y."/>
            <person name="Keren R."/>
            <person name="Whittaker M."/>
            <person name="Farag I.F."/>
            <person name="Doudna J."/>
            <person name="Cate J.H.D."/>
            <person name="Banfield J.F."/>
        </authorList>
    </citation>
    <scope>NUCLEOTIDE SEQUENCE</scope>
    <source>
        <strain evidence="2">NC_groundwater_717_Ag_S-0.2um_59_8</strain>
    </source>
</reference>
<evidence type="ECO:0000256" key="1">
    <source>
        <dbReference type="ARBA" id="ARBA00022729"/>
    </source>
</evidence>
<dbReference type="PANTHER" id="PTHR33376">
    <property type="match status" value="1"/>
</dbReference>
<evidence type="ECO:0000313" key="2">
    <source>
        <dbReference type="EMBL" id="MBI3014258.1"/>
    </source>
</evidence>
<dbReference type="AlphaFoldDB" id="A0A932LZJ9"/>
<dbReference type="PANTHER" id="PTHR33376:SF15">
    <property type="entry name" value="BLL6794 PROTEIN"/>
    <property type="match status" value="1"/>
</dbReference>
<name>A0A932LZJ9_UNCTE</name>
<dbReference type="InterPro" id="IPR038404">
    <property type="entry name" value="TRAP_DctP_sf"/>
</dbReference>
<comment type="caution">
    <text evidence="2">The sequence shown here is derived from an EMBL/GenBank/DDBJ whole genome shotgun (WGS) entry which is preliminary data.</text>
</comment>
<sequence>MRKAIGLLLVIVLAGLLTYDAGSPVGAQEIDLKLSHFMAPAHPMDQFVMRPWAQKVEKLTRGKVKIKLFPGGVLGPPPAQYNSAVKNIANIAFGLQGYTPGRFSVTSVMELPFLVDDSTDGTRVMWDLMKTFLKDEYKDTHVLLLWQSDPAIIMTRKKPVKTLEDMQGLKIRSPSAAQAGIISALGGVPVQMPITDAYNSLERGVIDGIMAPWSAVRSFKFDEIANYYTDAGIARSTFFLVLNQKVWDDLPADAKQVISETTGVEESVHAAQVYMDIAEKAKSFVKQKRSEIILLLGAEKTRWKKAVRPFSDQWVRDMEKKGLAGEKILAEAEKLAEKYEKSR</sequence>
<accession>A0A932LZJ9</accession>
<dbReference type="InterPro" id="IPR018389">
    <property type="entry name" value="DctP_fam"/>
</dbReference>
<evidence type="ECO:0000313" key="3">
    <source>
        <dbReference type="Proteomes" id="UP000741360"/>
    </source>
</evidence>
<dbReference type="NCBIfam" id="NF037995">
    <property type="entry name" value="TRAP_S1"/>
    <property type="match status" value="1"/>
</dbReference>
<dbReference type="Proteomes" id="UP000741360">
    <property type="component" value="Unassembled WGS sequence"/>
</dbReference>
<dbReference type="EMBL" id="JACPSX010000072">
    <property type="protein sequence ID" value="MBI3014258.1"/>
    <property type="molecule type" value="Genomic_DNA"/>
</dbReference>
<keyword evidence="1" id="KW-0732">Signal</keyword>
<organism evidence="2 3">
    <name type="scientific">Tectimicrobiota bacterium</name>
    <dbReference type="NCBI Taxonomy" id="2528274"/>
    <lineage>
        <taxon>Bacteria</taxon>
        <taxon>Pseudomonadati</taxon>
        <taxon>Nitrospinota/Tectimicrobiota group</taxon>
        <taxon>Candidatus Tectimicrobiota</taxon>
    </lineage>
</organism>
<dbReference type="Gene3D" id="3.40.190.170">
    <property type="entry name" value="Bacterial extracellular solute-binding protein, family 7"/>
    <property type="match status" value="1"/>
</dbReference>
<dbReference type="GO" id="GO:0055085">
    <property type="term" value="P:transmembrane transport"/>
    <property type="evidence" value="ECO:0007669"/>
    <property type="project" value="InterPro"/>
</dbReference>
<dbReference type="Pfam" id="PF03480">
    <property type="entry name" value="DctP"/>
    <property type="match status" value="1"/>
</dbReference>
<gene>
    <name evidence="2" type="ORF">HYY65_04125</name>
</gene>
<proteinExistence type="predicted"/>
<dbReference type="CDD" id="cd13665">
    <property type="entry name" value="PBP2_TRAP_Dctp3_4"/>
    <property type="match status" value="1"/>
</dbReference>
<protein>
    <submittedName>
        <fullName evidence="2">TRAP transporter substrate-binding protein</fullName>
    </submittedName>
</protein>